<evidence type="ECO:0000259" key="1">
    <source>
        <dbReference type="Pfam" id="PF04773"/>
    </source>
</evidence>
<organism evidence="3 4">
    <name type="scientific">Fibrella aestuarina BUZ 2</name>
    <dbReference type="NCBI Taxonomy" id="1166018"/>
    <lineage>
        <taxon>Bacteria</taxon>
        <taxon>Pseudomonadati</taxon>
        <taxon>Bacteroidota</taxon>
        <taxon>Cytophagia</taxon>
        <taxon>Cytophagales</taxon>
        <taxon>Spirosomataceae</taxon>
        <taxon>Fibrella</taxon>
    </lineage>
</organism>
<dbReference type="PANTHER" id="PTHR30273">
    <property type="entry name" value="PERIPLASMIC SIGNAL SENSOR AND SIGMA FACTOR ACTIVATOR FECR-RELATED"/>
    <property type="match status" value="1"/>
</dbReference>
<dbReference type="Proteomes" id="UP000011058">
    <property type="component" value="Chromosome"/>
</dbReference>
<protein>
    <submittedName>
        <fullName evidence="3">Anti-FecI sigma factor, FecR</fullName>
    </submittedName>
</protein>
<reference evidence="3 4" key="1">
    <citation type="journal article" date="2012" name="J. Bacteriol.">
        <title>Genome Sequence of Fibrella aestuarina BUZ 2T, a Filamentous Marine Bacterium.</title>
        <authorList>
            <person name="Filippini M."/>
            <person name="Qi W."/>
            <person name="Blom J."/>
            <person name="Goesmann A."/>
            <person name="Smits T.H."/>
            <person name="Bagheri H.C."/>
        </authorList>
    </citation>
    <scope>NUCLEOTIDE SEQUENCE [LARGE SCALE GENOMIC DNA]</scope>
    <source>
        <strain evidence="4">BUZ 2T</strain>
    </source>
</reference>
<feature type="domain" description="Protein FecR C-terminal" evidence="2">
    <location>
        <begin position="300"/>
        <end position="368"/>
    </location>
</feature>
<keyword evidence="4" id="KW-1185">Reference proteome</keyword>
<dbReference type="InterPro" id="IPR012373">
    <property type="entry name" value="Ferrdict_sens_TM"/>
</dbReference>
<dbReference type="AlphaFoldDB" id="I0K6C8"/>
<dbReference type="InterPro" id="IPR006860">
    <property type="entry name" value="FecR"/>
</dbReference>
<gene>
    <name evidence="3" type="ORF">FAES_1671</name>
</gene>
<accession>I0K6C8</accession>
<dbReference type="Gene3D" id="2.60.120.1440">
    <property type="match status" value="1"/>
</dbReference>
<dbReference type="PANTHER" id="PTHR30273:SF2">
    <property type="entry name" value="PROTEIN FECR"/>
    <property type="match status" value="1"/>
</dbReference>
<dbReference type="RefSeq" id="WP_015330780.1">
    <property type="nucleotide sequence ID" value="NC_020054.1"/>
</dbReference>
<dbReference type="OrthoDB" id="645173at2"/>
<dbReference type="Pfam" id="PF04773">
    <property type="entry name" value="FecR"/>
    <property type="match status" value="1"/>
</dbReference>
<feature type="domain" description="FecR protein" evidence="1">
    <location>
        <begin position="156"/>
        <end position="243"/>
    </location>
</feature>
<sequence>MDYTNYNAEDLAADSAFRQWVMQPNPATDQFWIGLLQENPQLVAIVVRAIHLLQQLSRATDPGALSVADADQLEAIWQHLRSRIEQETTEPIPVGRIIRHTPSWQRWAVAAGVALVLSAGWWFTQTDTTAPIAGQLSPTASMDQASQHEAVNTTAHPVTITLSDGSSVQLQPGSRLRYAKSFAANRREVDLQGEAFFNVTKNPARPFLVFAGGTVTKVVGTSFHVQAYDQDKTVRVIVRTGRVSVFARRNFDRMDQAATSQVAGVVLTPNQRATFERTTEQLAKDLIEQPVPVSSVTQPLSFDDKPVSDVLAILEKQYGLDIVFDAQLLSQCPITTTLSANEGLYQRLDRICRAIGASYEVVDGQLIITSTGCTS</sequence>
<name>I0K6C8_9BACT</name>
<dbReference type="HOGENOM" id="CLU_050192_2_1_10"/>
<dbReference type="EMBL" id="HE796683">
    <property type="protein sequence ID" value="CCG99681.1"/>
    <property type="molecule type" value="Genomic_DNA"/>
</dbReference>
<evidence type="ECO:0000259" key="2">
    <source>
        <dbReference type="Pfam" id="PF16344"/>
    </source>
</evidence>
<dbReference type="InterPro" id="IPR032508">
    <property type="entry name" value="FecR_C"/>
</dbReference>
<dbReference type="Gene3D" id="3.55.50.30">
    <property type="match status" value="1"/>
</dbReference>
<dbReference type="STRING" id="1166018.FAES_1671"/>
<dbReference type="KEGG" id="fae:FAES_1671"/>
<dbReference type="eggNOG" id="COG3712">
    <property type="taxonomic scope" value="Bacteria"/>
</dbReference>
<proteinExistence type="predicted"/>
<evidence type="ECO:0000313" key="4">
    <source>
        <dbReference type="Proteomes" id="UP000011058"/>
    </source>
</evidence>
<dbReference type="Pfam" id="PF16344">
    <property type="entry name" value="FecR_C"/>
    <property type="match status" value="1"/>
</dbReference>
<evidence type="ECO:0000313" key="3">
    <source>
        <dbReference type="EMBL" id="CCG99681.1"/>
    </source>
</evidence>
<dbReference type="GO" id="GO:0016989">
    <property type="term" value="F:sigma factor antagonist activity"/>
    <property type="evidence" value="ECO:0007669"/>
    <property type="project" value="TreeGrafter"/>
</dbReference>